<organism evidence="2 3">
    <name type="scientific">Tunturiibacter lichenicola</name>
    <dbReference type="NCBI Taxonomy" id="2051959"/>
    <lineage>
        <taxon>Bacteria</taxon>
        <taxon>Pseudomonadati</taxon>
        <taxon>Acidobacteriota</taxon>
        <taxon>Terriglobia</taxon>
        <taxon>Terriglobales</taxon>
        <taxon>Acidobacteriaceae</taxon>
        <taxon>Tunturiibacter</taxon>
    </lineage>
</organism>
<sequence>MTWVFEHSSNISLWVTTLAGLYAVYMGIQIQRRKNIPSPVKLKPAEISIGIILLVIGCFMLGIRAVRIWA</sequence>
<keyword evidence="1" id="KW-1133">Transmembrane helix</keyword>
<dbReference type="EMBL" id="JACCCV010000001">
    <property type="protein sequence ID" value="NYF52127.1"/>
    <property type="molecule type" value="Genomic_DNA"/>
</dbReference>
<proteinExistence type="predicted"/>
<gene>
    <name evidence="2" type="ORF">HDF12_002492</name>
</gene>
<protein>
    <submittedName>
        <fullName evidence="2">Uncharacterized protein</fullName>
    </submittedName>
</protein>
<evidence type="ECO:0000256" key="1">
    <source>
        <dbReference type="SAM" id="Phobius"/>
    </source>
</evidence>
<feature type="transmembrane region" description="Helical" evidence="1">
    <location>
        <begin position="12"/>
        <end position="28"/>
    </location>
</feature>
<dbReference type="Proteomes" id="UP000534186">
    <property type="component" value="Unassembled WGS sequence"/>
</dbReference>
<evidence type="ECO:0000313" key="3">
    <source>
        <dbReference type="Proteomes" id="UP000534186"/>
    </source>
</evidence>
<accession>A0A7Y9NMX5</accession>
<comment type="caution">
    <text evidence="2">The sequence shown here is derived from an EMBL/GenBank/DDBJ whole genome shotgun (WGS) entry which is preliminary data.</text>
</comment>
<keyword evidence="1" id="KW-0472">Membrane</keyword>
<dbReference type="AlphaFoldDB" id="A0A7Y9NMX5"/>
<reference evidence="2 3" key="1">
    <citation type="submission" date="2020-07" db="EMBL/GenBank/DDBJ databases">
        <title>Genomic Encyclopedia of Type Strains, Phase IV (KMG-V): Genome sequencing to study the core and pangenomes of soil and plant-associated prokaryotes.</title>
        <authorList>
            <person name="Whitman W."/>
        </authorList>
    </citation>
    <scope>NUCLEOTIDE SEQUENCE [LARGE SCALE GENOMIC DNA]</scope>
    <source>
        <strain evidence="2 3">M8UP30</strain>
    </source>
</reference>
<feature type="transmembrane region" description="Helical" evidence="1">
    <location>
        <begin position="49"/>
        <end position="69"/>
    </location>
</feature>
<evidence type="ECO:0000313" key="2">
    <source>
        <dbReference type="EMBL" id="NYF52127.1"/>
    </source>
</evidence>
<name>A0A7Y9NMX5_9BACT</name>
<keyword evidence="1" id="KW-0812">Transmembrane</keyword>